<dbReference type="EMBL" id="JAWDJO010000146">
    <property type="protein sequence ID" value="KAL1891791.1"/>
    <property type="molecule type" value="Genomic_DNA"/>
</dbReference>
<evidence type="ECO:0000256" key="3">
    <source>
        <dbReference type="SAM" id="MobiDB-lite"/>
    </source>
</evidence>
<reference evidence="5 6" key="1">
    <citation type="journal article" date="2024" name="IMA Fungus">
        <title>IMA Genome - F19 : A genome assembly and annotation guide to empower mycologists, including annotated draft genome sequences of Ceratocystis pirilliformis, Diaporthe australafricana, Fusarium ophioides, Paecilomyces lecythidis, and Sporothrix stenoceras.</title>
        <authorList>
            <person name="Aylward J."/>
            <person name="Wilson A.M."/>
            <person name="Visagie C.M."/>
            <person name="Spraker J."/>
            <person name="Barnes I."/>
            <person name="Buitendag C."/>
            <person name="Ceriani C."/>
            <person name="Del Mar Angel L."/>
            <person name="du Plessis D."/>
            <person name="Fuchs T."/>
            <person name="Gasser K."/>
            <person name="Kramer D."/>
            <person name="Li W."/>
            <person name="Munsamy K."/>
            <person name="Piso A."/>
            <person name="Price J.L."/>
            <person name="Sonnekus B."/>
            <person name="Thomas C."/>
            <person name="van der Nest A."/>
            <person name="van Dijk A."/>
            <person name="van Heerden A."/>
            <person name="van Vuuren N."/>
            <person name="Yilmaz N."/>
            <person name="Duong T.A."/>
            <person name="van der Merwe N.A."/>
            <person name="Wingfield M.J."/>
            <person name="Wingfield B.D."/>
        </authorList>
    </citation>
    <scope>NUCLEOTIDE SEQUENCE [LARGE SCALE GENOMIC DNA]</scope>
    <source>
        <strain evidence="5 6">CMW 12675</strain>
    </source>
</reference>
<name>A0ABR3YV78_9PEZI</name>
<protein>
    <recommendedName>
        <fullName evidence="4">RRM domain-containing protein</fullName>
    </recommendedName>
</protein>
<feature type="domain" description="RRM" evidence="4">
    <location>
        <begin position="2"/>
        <end position="102"/>
    </location>
</feature>
<organism evidence="5 6">
    <name type="scientific">Ceratocystis pirilliformis</name>
    <dbReference type="NCBI Taxonomy" id="259994"/>
    <lineage>
        <taxon>Eukaryota</taxon>
        <taxon>Fungi</taxon>
        <taxon>Dikarya</taxon>
        <taxon>Ascomycota</taxon>
        <taxon>Pezizomycotina</taxon>
        <taxon>Sordariomycetes</taxon>
        <taxon>Hypocreomycetidae</taxon>
        <taxon>Microascales</taxon>
        <taxon>Ceratocystidaceae</taxon>
        <taxon>Ceratocystis</taxon>
    </lineage>
</organism>
<dbReference type="SUPFAM" id="SSF54928">
    <property type="entry name" value="RNA-binding domain, RBD"/>
    <property type="match status" value="1"/>
</dbReference>
<evidence type="ECO:0000256" key="1">
    <source>
        <dbReference type="ARBA" id="ARBA00022884"/>
    </source>
</evidence>
<feature type="compositionally biased region" description="Pro residues" evidence="3">
    <location>
        <begin position="135"/>
        <end position="144"/>
    </location>
</feature>
<sequence>MAKVFIGGLAWHTQENTVLQKFGEFGPIEEAVVVKDRDTGRSRGFGFVRFSQEADAQKAIDAMNNIESVLEKNAAFIASWSKPNQMRGRFDGRTIRVDKASDNGPPRGGYSSRGSPAPGYGPPRGNYGAPQAPYGMPPNYPMHPHPNVYTPPTGYGRGYPHQGQYAGNQQGNYAPNVYYPDPSQVPQQQPHQPDHSGQQGPQHPQSNRGGY</sequence>
<dbReference type="Gene3D" id="3.30.70.330">
    <property type="match status" value="1"/>
</dbReference>
<keyword evidence="1 2" id="KW-0694">RNA-binding</keyword>
<dbReference type="InterPro" id="IPR000504">
    <property type="entry name" value="RRM_dom"/>
</dbReference>
<evidence type="ECO:0000256" key="2">
    <source>
        <dbReference type="PROSITE-ProRule" id="PRU00176"/>
    </source>
</evidence>
<dbReference type="PANTHER" id="PTHR48027">
    <property type="entry name" value="HETEROGENEOUS NUCLEAR RIBONUCLEOPROTEIN 87F-RELATED"/>
    <property type="match status" value="1"/>
</dbReference>
<dbReference type="InterPro" id="IPR035979">
    <property type="entry name" value="RBD_domain_sf"/>
</dbReference>
<keyword evidence="6" id="KW-1185">Reference proteome</keyword>
<gene>
    <name evidence="5" type="ORF">Cpir12675_004832</name>
</gene>
<feature type="region of interest" description="Disordered" evidence="3">
    <location>
        <begin position="95"/>
        <end position="211"/>
    </location>
</feature>
<dbReference type="Proteomes" id="UP001583280">
    <property type="component" value="Unassembled WGS sequence"/>
</dbReference>
<feature type="compositionally biased region" description="Low complexity" evidence="3">
    <location>
        <begin position="162"/>
        <end position="205"/>
    </location>
</feature>
<evidence type="ECO:0000313" key="6">
    <source>
        <dbReference type="Proteomes" id="UP001583280"/>
    </source>
</evidence>
<feature type="compositionally biased region" description="Low complexity" evidence="3">
    <location>
        <begin position="104"/>
        <end position="118"/>
    </location>
</feature>
<dbReference type="SMART" id="SM00360">
    <property type="entry name" value="RRM"/>
    <property type="match status" value="1"/>
</dbReference>
<dbReference type="InterPro" id="IPR012677">
    <property type="entry name" value="Nucleotide-bd_a/b_plait_sf"/>
</dbReference>
<dbReference type="PROSITE" id="PS50102">
    <property type="entry name" value="RRM"/>
    <property type="match status" value="1"/>
</dbReference>
<comment type="caution">
    <text evidence="5">The sequence shown here is derived from an EMBL/GenBank/DDBJ whole genome shotgun (WGS) entry which is preliminary data.</text>
</comment>
<accession>A0ABR3YV78</accession>
<evidence type="ECO:0000259" key="4">
    <source>
        <dbReference type="PROSITE" id="PS50102"/>
    </source>
</evidence>
<evidence type="ECO:0000313" key="5">
    <source>
        <dbReference type="EMBL" id="KAL1891791.1"/>
    </source>
</evidence>
<proteinExistence type="predicted"/>
<dbReference type="InterPro" id="IPR052462">
    <property type="entry name" value="SLIRP/GR-RBP-like"/>
</dbReference>
<dbReference type="Pfam" id="PF00076">
    <property type="entry name" value="RRM_1"/>
    <property type="match status" value="1"/>
</dbReference>